<keyword evidence="18" id="KW-1185">Reference proteome</keyword>
<evidence type="ECO:0000256" key="3">
    <source>
        <dbReference type="ARBA" id="ARBA00020796"/>
    </source>
</evidence>
<reference evidence="17" key="1">
    <citation type="submission" date="2021-06" db="EMBL/GenBank/DDBJ databases">
        <authorList>
            <person name="Kallberg Y."/>
            <person name="Tangrot J."/>
            <person name="Rosling A."/>
        </authorList>
    </citation>
    <scope>NUCLEOTIDE SEQUENCE</scope>
    <source>
        <strain evidence="17">FL130A</strain>
    </source>
</reference>
<dbReference type="SUPFAM" id="SSF58038">
    <property type="entry name" value="SNARE fusion complex"/>
    <property type="match status" value="1"/>
</dbReference>
<feature type="non-terminal residue" evidence="17">
    <location>
        <position position="1"/>
    </location>
</feature>
<evidence type="ECO:0000313" key="18">
    <source>
        <dbReference type="Proteomes" id="UP000789508"/>
    </source>
</evidence>
<keyword evidence="10" id="KW-0496">Mitochondrion</keyword>
<dbReference type="Pfam" id="PF00957">
    <property type="entry name" value="Synaptobrevin"/>
    <property type="match status" value="1"/>
</dbReference>
<sequence length="367" mass="41072">AKNNTRFFKLPSKKFSAFIGVCTVIGVLLYRDNYLSSCGKTRVQDKVAHIARQPLAVNELPRKVTVYLAPPGGDGIHKTRIHFREYVKPVLIAAALDYDVVEGTRPGQLRSLVRDSIIKQRKLKAAEATATSETATSLSLSDSKVTSSSSSISTDEVQENNGGGEGGDVIVIGRTSYMYKKRMTQKKYERIGYIHFYNRIGWMNIPLRIYHAFNSHKNFELAGEETVKVALGNAREFSNADLEIGKDEEKFFKGVSIDEPVLDEKIAGRSLEKPPPMPPRPRSAPGKTEIIKKQIENTTNELNKTLKELSEREHKLGELEEATAMLVEDAHAFSTTAHQTQRRMWWKSAKMTIILTIVVLLILAAII</sequence>
<comment type="caution">
    <text evidence="17">The sequence shown here is derived from an EMBL/GenBank/DDBJ whole genome shotgun (WGS) entry which is preliminary data.</text>
</comment>
<evidence type="ECO:0000256" key="1">
    <source>
        <dbReference type="ARBA" id="ARBA00004434"/>
    </source>
</evidence>
<evidence type="ECO:0000256" key="6">
    <source>
        <dbReference type="ARBA" id="ARBA00022792"/>
    </source>
</evidence>
<evidence type="ECO:0000256" key="11">
    <source>
        <dbReference type="ARBA" id="ARBA00023136"/>
    </source>
</evidence>
<dbReference type="PRINTS" id="PR00219">
    <property type="entry name" value="SYNAPTOBREVN"/>
</dbReference>
<dbReference type="InterPro" id="IPR016444">
    <property type="entry name" value="Synaptobrevin/VAMP"/>
</dbReference>
<dbReference type="GO" id="GO:0016192">
    <property type="term" value="P:vesicle-mediated transport"/>
    <property type="evidence" value="ECO:0007669"/>
    <property type="project" value="InterPro"/>
</dbReference>
<dbReference type="InterPro" id="IPR042855">
    <property type="entry name" value="V_SNARE_CC"/>
</dbReference>
<dbReference type="GO" id="GO:0005743">
    <property type="term" value="C:mitochondrial inner membrane"/>
    <property type="evidence" value="ECO:0007669"/>
    <property type="project" value="UniProtKB-SubCell"/>
</dbReference>
<evidence type="ECO:0000256" key="10">
    <source>
        <dbReference type="ARBA" id="ARBA00023128"/>
    </source>
</evidence>
<evidence type="ECO:0000256" key="5">
    <source>
        <dbReference type="ARBA" id="ARBA00022692"/>
    </source>
</evidence>
<comment type="subcellular location">
    <subcellularLocation>
        <location evidence="1">Mitochondrion inner membrane</location>
        <topology evidence="1">Single-pass membrane protein</topology>
    </subcellularLocation>
</comment>
<dbReference type="EMBL" id="CAJVPS010022256">
    <property type="protein sequence ID" value="CAG8710209.1"/>
    <property type="molecule type" value="Genomic_DNA"/>
</dbReference>
<dbReference type="Proteomes" id="UP000789508">
    <property type="component" value="Unassembled WGS sequence"/>
</dbReference>
<protein>
    <recommendedName>
        <fullName evidence="3">Mitochondrial import inner membrane translocase subunit TIM54</fullName>
    </recommendedName>
</protein>
<evidence type="ECO:0000256" key="8">
    <source>
        <dbReference type="ARBA" id="ARBA00022989"/>
    </source>
</evidence>
<feature type="coiled-coil region" evidence="13">
    <location>
        <begin position="288"/>
        <end position="322"/>
    </location>
</feature>
<comment type="similarity">
    <text evidence="2">Belongs to the TIM54 family.</text>
</comment>
<feature type="transmembrane region" description="Helical" evidence="15">
    <location>
        <begin position="15"/>
        <end position="32"/>
    </location>
</feature>
<evidence type="ECO:0000256" key="9">
    <source>
        <dbReference type="ARBA" id="ARBA00023010"/>
    </source>
</evidence>
<gene>
    <name evidence="17" type="ORF">ALEPTO_LOCUS11881</name>
</gene>
<evidence type="ECO:0000256" key="14">
    <source>
        <dbReference type="SAM" id="MobiDB-lite"/>
    </source>
</evidence>
<evidence type="ECO:0000259" key="16">
    <source>
        <dbReference type="PROSITE" id="PS50892"/>
    </source>
</evidence>
<dbReference type="PANTHER" id="PTHR45701">
    <property type="entry name" value="SYNAPTOBREVIN FAMILY MEMBER"/>
    <property type="match status" value="1"/>
</dbReference>
<dbReference type="CDD" id="cd15843">
    <property type="entry name" value="R-SNARE"/>
    <property type="match status" value="1"/>
</dbReference>
<evidence type="ECO:0000256" key="13">
    <source>
        <dbReference type="SAM" id="Coils"/>
    </source>
</evidence>
<dbReference type="OrthoDB" id="5598305at2759"/>
<dbReference type="AlphaFoldDB" id="A0A9N9N8C2"/>
<organism evidence="17 18">
    <name type="scientific">Ambispora leptoticha</name>
    <dbReference type="NCBI Taxonomy" id="144679"/>
    <lineage>
        <taxon>Eukaryota</taxon>
        <taxon>Fungi</taxon>
        <taxon>Fungi incertae sedis</taxon>
        <taxon>Mucoromycota</taxon>
        <taxon>Glomeromycotina</taxon>
        <taxon>Glomeromycetes</taxon>
        <taxon>Archaeosporales</taxon>
        <taxon>Ambisporaceae</taxon>
        <taxon>Ambispora</taxon>
    </lineage>
</organism>
<evidence type="ECO:0000256" key="2">
    <source>
        <dbReference type="ARBA" id="ARBA00006355"/>
    </source>
</evidence>
<feature type="region of interest" description="Disordered" evidence="14">
    <location>
        <begin position="137"/>
        <end position="167"/>
    </location>
</feature>
<evidence type="ECO:0000256" key="4">
    <source>
        <dbReference type="ARBA" id="ARBA00022448"/>
    </source>
</evidence>
<feature type="compositionally biased region" description="Low complexity" evidence="14">
    <location>
        <begin position="137"/>
        <end position="155"/>
    </location>
</feature>
<evidence type="ECO:0000256" key="7">
    <source>
        <dbReference type="ARBA" id="ARBA00022927"/>
    </source>
</evidence>
<evidence type="ECO:0000256" key="15">
    <source>
        <dbReference type="SAM" id="Phobius"/>
    </source>
</evidence>
<keyword evidence="7" id="KW-0653">Protein transport</keyword>
<dbReference type="Pfam" id="PF11711">
    <property type="entry name" value="Tim54"/>
    <property type="match status" value="1"/>
</dbReference>
<dbReference type="InterPro" id="IPR001388">
    <property type="entry name" value="Synaptobrevin-like"/>
</dbReference>
<keyword evidence="8 15" id="KW-1133">Transmembrane helix</keyword>
<keyword evidence="9" id="KW-0811">Translocation</keyword>
<dbReference type="Gene3D" id="1.20.5.110">
    <property type="match status" value="1"/>
</dbReference>
<keyword evidence="11 15" id="KW-0472">Membrane</keyword>
<feature type="transmembrane region" description="Helical" evidence="15">
    <location>
        <begin position="348"/>
        <end position="366"/>
    </location>
</feature>
<evidence type="ECO:0000313" key="17">
    <source>
        <dbReference type="EMBL" id="CAG8710209.1"/>
    </source>
</evidence>
<evidence type="ECO:0000256" key="12">
    <source>
        <dbReference type="PROSITE-ProRule" id="PRU00290"/>
    </source>
</evidence>
<keyword evidence="4" id="KW-0813">Transport</keyword>
<keyword evidence="12 13" id="KW-0175">Coiled coil</keyword>
<feature type="domain" description="V-SNARE coiled-coil homology" evidence="16">
    <location>
        <begin position="287"/>
        <end position="347"/>
    </location>
</feature>
<proteinExistence type="inferred from homology"/>
<dbReference type="InterPro" id="IPR021056">
    <property type="entry name" value="Mt_import_IM_translocase_Tim54"/>
</dbReference>
<accession>A0A9N9N8C2</accession>
<name>A0A9N9N8C2_9GLOM</name>
<feature type="non-terminal residue" evidence="17">
    <location>
        <position position="367"/>
    </location>
</feature>
<keyword evidence="5 15" id="KW-0812">Transmembrane</keyword>
<dbReference type="PROSITE" id="PS50892">
    <property type="entry name" value="V_SNARE"/>
    <property type="match status" value="1"/>
</dbReference>
<dbReference type="GO" id="GO:0015031">
    <property type="term" value="P:protein transport"/>
    <property type="evidence" value="ECO:0007669"/>
    <property type="project" value="UniProtKB-KW"/>
</dbReference>
<keyword evidence="6" id="KW-0999">Mitochondrion inner membrane</keyword>